<protein>
    <recommendedName>
        <fullName evidence="1">Reverse transcriptase domain-containing protein</fullName>
    </recommendedName>
</protein>
<dbReference type="AlphaFoldDB" id="A0A6D2HL49"/>
<dbReference type="Proteomes" id="UP000467841">
    <property type="component" value="Unassembled WGS sequence"/>
</dbReference>
<dbReference type="InterPro" id="IPR000477">
    <property type="entry name" value="RT_dom"/>
</dbReference>
<evidence type="ECO:0000313" key="2">
    <source>
        <dbReference type="EMBL" id="CAA7016453.1"/>
    </source>
</evidence>
<comment type="caution">
    <text evidence="2">The sequence shown here is derived from an EMBL/GenBank/DDBJ whole genome shotgun (WGS) entry which is preliminary data.</text>
</comment>
<evidence type="ECO:0000313" key="3">
    <source>
        <dbReference type="Proteomes" id="UP000467841"/>
    </source>
</evidence>
<dbReference type="Gene3D" id="3.30.70.270">
    <property type="match status" value="1"/>
</dbReference>
<dbReference type="Gene3D" id="3.10.10.10">
    <property type="entry name" value="HIV Type 1 Reverse Transcriptase, subunit A, domain 1"/>
    <property type="match status" value="1"/>
</dbReference>
<dbReference type="PANTHER" id="PTHR24559">
    <property type="entry name" value="TRANSPOSON TY3-I GAG-POL POLYPROTEIN"/>
    <property type="match status" value="1"/>
</dbReference>
<proteinExistence type="predicted"/>
<evidence type="ECO:0000259" key="1">
    <source>
        <dbReference type="Pfam" id="PF00078"/>
    </source>
</evidence>
<gene>
    <name evidence="2" type="ORF">MERR_LOCUS3688</name>
</gene>
<organism evidence="2 3">
    <name type="scientific">Microthlaspi erraticum</name>
    <dbReference type="NCBI Taxonomy" id="1685480"/>
    <lineage>
        <taxon>Eukaryota</taxon>
        <taxon>Viridiplantae</taxon>
        <taxon>Streptophyta</taxon>
        <taxon>Embryophyta</taxon>
        <taxon>Tracheophyta</taxon>
        <taxon>Spermatophyta</taxon>
        <taxon>Magnoliopsida</taxon>
        <taxon>eudicotyledons</taxon>
        <taxon>Gunneridae</taxon>
        <taxon>Pentapetalae</taxon>
        <taxon>rosids</taxon>
        <taxon>malvids</taxon>
        <taxon>Brassicales</taxon>
        <taxon>Brassicaceae</taxon>
        <taxon>Coluteocarpeae</taxon>
        <taxon>Microthlaspi</taxon>
    </lineage>
</organism>
<dbReference type="PANTHER" id="PTHR24559:SF431">
    <property type="entry name" value="RNA-DIRECTED DNA POLYMERASE HOMOLOG"/>
    <property type="match status" value="1"/>
</dbReference>
<dbReference type="InterPro" id="IPR043502">
    <property type="entry name" value="DNA/RNA_pol_sf"/>
</dbReference>
<dbReference type="OrthoDB" id="1110778at2759"/>
<name>A0A6D2HL49_9BRAS</name>
<dbReference type="InterPro" id="IPR043128">
    <property type="entry name" value="Rev_trsase/Diguanyl_cyclase"/>
</dbReference>
<dbReference type="EMBL" id="CACVBM020000222">
    <property type="protein sequence ID" value="CAA7016453.1"/>
    <property type="molecule type" value="Genomic_DNA"/>
</dbReference>
<dbReference type="SUPFAM" id="SSF56672">
    <property type="entry name" value="DNA/RNA polymerases"/>
    <property type="match status" value="1"/>
</dbReference>
<keyword evidence="3" id="KW-1185">Reference proteome</keyword>
<dbReference type="InterPro" id="IPR053134">
    <property type="entry name" value="RNA-dir_DNA_polymerase"/>
</dbReference>
<sequence>MKKWKKLLRAGSITEVKYPEWLANPVVVKKKNGKWRVCVDFTDLNKACPKDSFPLPHIDRLVEATAGNELLSFMDAFSGYNQIFMHPDDREKTAFITDRGTYCYKVMPSASTISEQNVRGPAR</sequence>
<dbReference type="Pfam" id="PF00078">
    <property type="entry name" value="RVT_1"/>
    <property type="match status" value="1"/>
</dbReference>
<feature type="domain" description="Reverse transcriptase" evidence="1">
    <location>
        <begin position="28"/>
        <end position="109"/>
    </location>
</feature>
<dbReference type="CDD" id="cd01647">
    <property type="entry name" value="RT_LTR"/>
    <property type="match status" value="1"/>
</dbReference>
<reference evidence="2" key="1">
    <citation type="submission" date="2020-01" db="EMBL/GenBank/DDBJ databases">
        <authorList>
            <person name="Mishra B."/>
        </authorList>
    </citation>
    <scope>NUCLEOTIDE SEQUENCE [LARGE SCALE GENOMIC DNA]</scope>
</reference>
<accession>A0A6D2HL49</accession>